<comment type="caution">
    <text evidence="2">The sequence shown here is derived from an EMBL/GenBank/DDBJ whole genome shotgun (WGS) entry which is preliminary data.</text>
</comment>
<gene>
    <name evidence="2" type="ORF">WCD58_15220</name>
</gene>
<proteinExistence type="predicted"/>
<evidence type="ECO:0000313" key="3">
    <source>
        <dbReference type="Proteomes" id="UP001369736"/>
    </source>
</evidence>
<dbReference type="Proteomes" id="UP001369736">
    <property type="component" value="Unassembled WGS sequence"/>
</dbReference>
<feature type="chain" id="PRO_5045805903" evidence="1">
    <location>
        <begin position="25"/>
        <end position="63"/>
    </location>
</feature>
<feature type="signal peptide" evidence="1">
    <location>
        <begin position="1"/>
        <end position="24"/>
    </location>
</feature>
<organism evidence="2 3">
    <name type="scientific">Actinomycetospora flava</name>
    <dbReference type="NCBI Taxonomy" id="3129232"/>
    <lineage>
        <taxon>Bacteria</taxon>
        <taxon>Bacillati</taxon>
        <taxon>Actinomycetota</taxon>
        <taxon>Actinomycetes</taxon>
        <taxon>Pseudonocardiales</taxon>
        <taxon>Pseudonocardiaceae</taxon>
        <taxon>Actinomycetospora</taxon>
    </lineage>
</organism>
<keyword evidence="3" id="KW-1185">Reference proteome</keyword>
<sequence>MKTLALALGGLAAAWMAAPTVAMAAHGTVDDRTRAGWRTAPVRERLAVVPTQRRAPVSERIPA</sequence>
<evidence type="ECO:0000256" key="1">
    <source>
        <dbReference type="SAM" id="SignalP"/>
    </source>
</evidence>
<name>A0ABU8M7A9_9PSEU</name>
<dbReference type="EMBL" id="JBBEGM010000005">
    <property type="protein sequence ID" value="MEJ2862522.1"/>
    <property type="molecule type" value="Genomic_DNA"/>
</dbReference>
<protein>
    <submittedName>
        <fullName evidence="2">Uncharacterized protein</fullName>
    </submittedName>
</protein>
<accession>A0ABU8M7A9</accession>
<dbReference type="RefSeq" id="WP_337703896.1">
    <property type="nucleotide sequence ID" value="NZ_JBBEGM010000005.1"/>
</dbReference>
<keyword evidence="1" id="KW-0732">Signal</keyword>
<reference evidence="2 3" key="1">
    <citation type="submission" date="2024-03" db="EMBL/GenBank/DDBJ databases">
        <title>Actinomycetospora sp. OC33-EN07, a novel actinomycete isolated from wild orchid (Aerides multiflora).</title>
        <authorList>
            <person name="Suriyachadkun C."/>
        </authorList>
    </citation>
    <scope>NUCLEOTIDE SEQUENCE [LARGE SCALE GENOMIC DNA]</scope>
    <source>
        <strain evidence="2 3">OC33-EN07</strain>
    </source>
</reference>
<evidence type="ECO:0000313" key="2">
    <source>
        <dbReference type="EMBL" id="MEJ2862522.1"/>
    </source>
</evidence>